<dbReference type="AlphaFoldDB" id="A0A3L0VWW0"/>
<organism evidence="1">
    <name type="scientific">Escherichia coli</name>
    <dbReference type="NCBI Taxonomy" id="562"/>
    <lineage>
        <taxon>Bacteria</taxon>
        <taxon>Pseudomonadati</taxon>
        <taxon>Pseudomonadota</taxon>
        <taxon>Gammaproteobacteria</taxon>
        <taxon>Enterobacterales</taxon>
        <taxon>Enterobacteriaceae</taxon>
        <taxon>Escherichia</taxon>
    </lineage>
</organism>
<gene>
    <name evidence="1" type="ORF">D9F05_08510</name>
</gene>
<evidence type="ECO:0000313" key="1">
    <source>
        <dbReference type="EMBL" id="MHO04410.1"/>
    </source>
</evidence>
<protein>
    <submittedName>
        <fullName evidence="1">Uncharacterized protein</fullName>
    </submittedName>
</protein>
<comment type="caution">
    <text evidence="1">The sequence shown here is derived from an EMBL/GenBank/DDBJ whole genome shotgun (WGS) entry which is preliminary data.</text>
</comment>
<dbReference type="EMBL" id="RNRV01000011">
    <property type="protein sequence ID" value="MHO04410.1"/>
    <property type="molecule type" value="Genomic_DNA"/>
</dbReference>
<name>A0A3L0VWW0_ECOLX</name>
<sequence length="63" mass="7103">MMGQLNRETIAVERYESGDAHFSIESLLVDVEYSAEVHYGFSREGSDICHEFDPANIPLLLAE</sequence>
<reference evidence="1" key="1">
    <citation type="submission" date="2018-10" db="EMBL/GenBank/DDBJ databases">
        <authorList>
            <consortium name="NARMS: The National Antimicrobial Resistance Monitoring System"/>
        </authorList>
    </citation>
    <scope>NUCLEOTIDE SEQUENCE [LARGE SCALE GENOMIC DNA]</scope>
    <source>
        <strain evidence="1">CVM N17EC0388</strain>
    </source>
</reference>
<accession>A0A3L0VWW0</accession>
<proteinExistence type="predicted"/>